<accession>A0A9D4GZ07</accession>
<reference evidence="1" key="2">
    <citation type="submission" date="2020-11" db="EMBL/GenBank/DDBJ databases">
        <authorList>
            <person name="McCartney M.A."/>
            <person name="Auch B."/>
            <person name="Kono T."/>
            <person name="Mallez S."/>
            <person name="Becker A."/>
            <person name="Gohl D.M."/>
            <person name="Silverstein K.A.T."/>
            <person name="Koren S."/>
            <person name="Bechman K.B."/>
            <person name="Herman A."/>
            <person name="Abrahante J.E."/>
            <person name="Garbe J."/>
        </authorList>
    </citation>
    <scope>NUCLEOTIDE SEQUENCE</scope>
    <source>
        <strain evidence="1">Duluth1</strain>
        <tissue evidence="1">Whole animal</tissue>
    </source>
</reference>
<proteinExistence type="predicted"/>
<dbReference type="Proteomes" id="UP000828390">
    <property type="component" value="Unassembled WGS sequence"/>
</dbReference>
<gene>
    <name evidence="1" type="ORF">DPMN_125879</name>
</gene>
<comment type="caution">
    <text evidence="1">The sequence shown here is derived from an EMBL/GenBank/DDBJ whole genome shotgun (WGS) entry which is preliminary data.</text>
</comment>
<reference evidence="1" key="1">
    <citation type="journal article" date="2019" name="bioRxiv">
        <title>The Genome of the Zebra Mussel, Dreissena polymorpha: A Resource for Invasive Species Research.</title>
        <authorList>
            <person name="McCartney M.A."/>
            <person name="Auch B."/>
            <person name="Kono T."/>
            <person name="Mallez S."/>
            <person name="Zhang Y."/>
            <person name="Obille A."/>
            <person name="Becker A."/>
            <person name="Abrahante J.E."/>
            <person name="Garbe J."/>
            <person name="Badalamenti J.P."/>
            <person name="Herman A."/>
            <person name="Mangelson H."/>
            <person name="Liachko I."/>
            <person name="Sullivan S."/>
            <person name="Sone E.D."/>
            <person name="Koren S."/>
            <person name="Silverstein K.A.T."/>
            <person name="Beckman K.B."/>
            <person name="Gohl D.M."/>
        </authorList>
    </citation>
    <scope>NUCLEOTIDE SEQUENCE</scope>
    <source>
        <strain evidence="1">Duluth1</strain>
        <tissue evidence="1">Whole animal</tissue>
    </source>
</reference>
<dbReference type="AlphaFoldDB" id="A0A9D4GZ07"/>
<protein>
    <submittedName>
        <fullName evidence="1">Uncharacterized protein</fullName>
    </submittedName>
</protein>
<evidence type="ECO:0000313" key="2">
    <source>
        <dbReference type="Proteomes" id="UP000828390"/>
    </source>
</evidence>
<evidence type="ECO:0000313" key="1">
    <source>
        <dbReference type="EMBL" id="KAH3824051.1"/>
    </source>
</evidence>
<organism evidence="1 2">
    <name type="scientific">Dreissena polymorpha</name>
    <name type="common">Zebra mussel</name>
    <name type="synonym">Mytilus polymorpha</name>
    <dbReference type="NCBI Taxonomy" id="45954"/>
    <lineage>
        <taxon>Eukaryota</taxon>
        <taxon>Metazoa</taxon>
        <taxon>Spiralia</taxon>
        <taxon>Lophotrochozoa</taxon>
        <taxon>Mollusca</taxon>
        <taxon>Bivalvia</taxon>
        <taxon>Autobranchia</taxon>
        <taxon>Heteroconchia</taxon>
        <taxon>Euheterodonta</taxon>
        <taxon>Imparidentia</taxon>
        <taxon>Neoheterodontei</taxon>
        <taxon>Myida</taxon>
        <taxon>Dreissenoidea</taxon>
        <taxon>Dreissenidae</taxon>
        <taxon>Dreissena</taxon>
    </lineage>
</organism>
<name>A0A9D4GZ07_DREPO</name>
<sequence>MLKKRMLTRSGEPLPVRLAHDIYAITEVADGGDPYMLNSMISSANAWKSTVAPANPDKESVNQVGNRSTTREVYVF</sequence>
<dbReference type="EMBL" id="JAIWYP010000005">
    <property type="protein sequence ID" value="KAH3824051.1"/>
    <property type="molecule type" value="Genomic_DNA"/>
</dbReference>
<keyword evidence="2" id="KW-1185">Reference proteome</keyword>